<keyword evidence="1" id="KW-0328">Glycosyltransferase</keyword>
<dbReference type="PANTHER" id="PTHR45947:SF3">
    <property type="entry name" value="SULFOQUINOVOSYL TRANSFERASE SQD2"/>
    <property type="match status" value="1"/>
</dbReference>
<accession>A0A558BTG7</accession>
<keyword evidence="6" id="KW-1185">Reference proteome</keyword>
<sequence length="406" mass="43963">MKISMVSEHANPLAMLGEVDAGGQNVHVAELSSALCRQGHEVTVYTRRDDRHQRERVRTRGGYQVVHVPAGPPERLPKDELLPHMADFGRFLADEWRREQPDVVHAHFWMSGLASTLAARETSLPVVQTFHALGVVKRRYQGAADTSPPERVQLERLIGKSATRVAATCSDEVFELARLGLPRPRMSVVPCGVDLTRFTAEGPKAPRGAPHRIVSVGRLVPRKGFATAIAALPGVPDTELVIAGGPGQGKLADDPEARRLRELSRRCGVGDRVHLLGQVGRAEMPELLRSADLVLCTPWYEPFGIVPLEAMASGIPVVAAAVGGLTDTVVDGVTGELVPPQRPDVLATTLRRLLDDPAVREAYGVAGMDRARSRYSWDRIATDILRVYEKALAEAPASPHAAAGRA</sequence>
<dbReference type="OrthoDB" id="9810929at2"/>
<dbReference type="InterPro" id="IPR028098">
    <property type="entry name" value="Glyco_trans_4-like_N"/>
</dbReference>
<dbReference type="RefSeq" id="WP_144590936.1">
    <property type="nucleotide sequence ID" value="NZ_VJWX01000274.1"/>
</dbReference>
<dbReference type="Pfam" id="PF00534">
    <property type="entry name" value="Glycos_transf_1"/>
    <property type="match status" value="1"/>
</dbReference>
<dbReference type="InterPro" id="IPR050194">
    <property type="entry name" value="Glycosyltransferase_grp1"/>
</dbReference>
<proteinExistence type="predicted"/>
<reference evidence="5 6" key="1">
    <citation type="submission" date="2019-07" db="EMBL/GenBank/DDBJ databases">
        <authorList>
            <person name="Duangmal K."/>
            <person name="Teo W.F.A."/>
        </authorList>
    </citation>
    <scope>NUCLEOTIDE SEQUENCE [LARGE SCALE GENOMIC DNA]</scope>
    <source>
        <strain evidence="5 6">TBRC 6029</strain>
    </source>
</reference>
<feature type="domain" description="Glycosyltransferase subfamily 4-like N-terminal" evidence="4">
    <location>
        <begin position="22"/>
        <end position="197"/>
    </location>
</feature>
<protein>
    <submittedName>
        <fullName evidence="5">Glycosyltransferase family 1 protein</fullName>
    </submittedName>
</protein>
<keyword evidence="2 5" id="KW-0808">Transferase</keyword>
<dbReference type="PANTHER" id="PTHR45947">
    <property type="entry name" value="SULFOQUINOVOSYL TRANSFERASE SQD2"/>
    <property type="match status" value="1"/>
</dbReference>
<dbReference type="Gene3D" id="3.40.50.2000">
    <property type="entry name" value="Glycogen Phosphorylase B"/>
    <property type="match status" value="2"/>
</dbReference>
<evidence type="ECO:0000259" key="4">
    <source>
        <dbReference type="Pfam" id="PF13439"/>
    </source>
</evidence>
<dbReference type="InterPro" id="IPR001296">
    <property type="entry name" value="Glyco_trans_1"/>
</dbReference>
<evidence type="ECO:0000256" key="1">
    <source>
        <dbReference type="ARBA" id="ARBA00022676"/>
    </source>
</evidence>
<dbReference type="SUPFAM" id="SSF53756">
    <property type="entry name" value="UDP-Glycosyltransferase/glycogen phosphorylase"/>
    <property type="match status" value="1"/>
</dbReference>
<feature type="domain" description="Glycosyl transferase family 1" evidence="3">
    <location>
        <begin position="210"/>
        <end position="364"/>
    </location>
</feature>
<dbReference type="EMBL" id="VJWX01000274">
    <property type="protein sequence ID" value="TVT39773.1"/>
    <property type="molecule type" value="Genomic_DNA"/>
</dbReference>
<evidence type="ECO:0000313" key="6">
    <source>
        <dbReference type="Proteomes" id="UP000320011"/>
    </source>
</evidence>
<dbReference type="GO" id="GO:0016758">
    <property type="term" value="F:hexosyltransferase activity"/>
    <property type="evidence" value="ECO:0007669"/>
    <property type="project" value="TreeGrafter"/>
</dbReference>
<dbReference type="AlphaFoldDB" id="A0A558BTG7"/>
<reference evidence="5 6" key="2">
    <citation type="submission" date="2019-08" db="EMBL/GenBank/DDBJ databases">
        <title>Amycolatopsis acidicola sp. nov., isolated from peat swamp forest soil.</title>
        <authorList>
            <person name="Srisuk N."/>
        </authorList>
    </citation>
    <scope>NUCLEOTIDE SEQUENCE [LARGE SCALE GENOMIC DNA]</scope>
    <source>
        <strain evidence="5 6">TBRC 6029</strain>
    </source>
</reference>
<gene>
    <name evidence="5" type="ORF">FNH05_23800</name>
</gene>
<evidence type="ECO:0000259" key="3">
    <source>
        <dbReference type="Pfam" id="PF00534"/>
    </source>
</evidence>
<dbReference type="Pfam" id="PF13439">
    <property type="entry name" value="Glyco_transf_4"/>
    <property type="match status" value="1"/>
</dbReference>
<comment type="caution">
    <text evidence="5">The sequence shown here is derived from an EMBL/GenBank/DDBJ whole genome shotgun (WGS) entry which is preliminary data.</text>
</comment>
<organism evidence="5 6">
    <name type="scientific">Amycolatopsis rhizosphaerae</name>
    <dbReference type="NCBI Taxonomy" id="2053003"/>
    <lineage>
        <taxon>Bacteria</taxon>
        <taxon>Bacillati</taxon>
        <taxon>Actinomycetota</taxon>
        <taxon>Actinomycetes</taxon>
        <taxon>Pseudonocardiales</taxon>
        <taxon>Pseudonocardiaceae</taxon>
        <taxon>Amycolatopsis</taxon>
    </lineage>
</organism>
<name>A0A558BTG7_9PSEU</name>
<dbReference type="GO" id="GO:1901137">
    <property type="term" value="P:carbohydrate derivative biosynthetic process"/>
    <property type="evidence" value="ECO:0007669"/>
    <property type="project" value="UniProtKB-ARBA"/>
</dbReference>
<evidence type="ECO:0000256" key="2">
    <source>
        <dbReference type="ARBA" id="ARBA00022679"/>
    </source>
</evidence>
<evidence type="ECO:0000313" key="5">
    <source>
        <dbReference type="EMBL" id="TVT39773.1"/>
    </source>
</evidence>
<dbReference type="Proteomes" id="UP000320011">
    <property type="component" value="Unassembled WGS sequence"/>
</dbReference>